<dbReference type="PANTHER" id="PTHR34706:SF1">
    <property type="entry name" value="VWFA DOMAIN-CONTAINING PROTEIN"/>
    <property type="match status" value="1"/>
</dbReference>
<protein>
    <recommendedName>
        <fullName evidence="3">VWFA domain-containing protein</fullName>
    </recommendedName>
</protein>
<reference evidence="1" key="1">
    <citation type="submission" date="2023-01" db="EMBL/GenBank/DDBJ databases">
        <title>Metagenome sequencing of chrysophaentin producing Chrysophaeum taylorii.</title>
        <authorList>
            <person name="Davison J."/>
            <person name="Bewley C."/>
        </authorList>
    </citation>
    <scope>NUCLEOTIDE SEQUENCE</scope>
    <source>
        <strain evidence="1">NIES-1699</strain>
    </source>
</reference>
<dbReference type="EMBL" id="JAQMWT010000381">
    <property type="protein sequence ID" value="KAJ8602349.1"/>
    <property type="molecule type" value="Genomic_DNA"/>
</dbReference>
<dbReference type="AlphaFoldDB" id="A0AAD7UD68"/>
<proteinExistence type="predicted"/>
<evidence type="ECO:0000313" key="2">
    <source>
        <dbReference type="Proteomes" id="UP001230188"/>
    </source>
</evidence>
<comment type="caution">
    <text evidence="1">The sequence shown here is derived from an EMBL/GenBank/DDBJ whole genome shotgun (WGS) entry which is preliminary data.</text>
</comment>
<evidence type="ECO:0008006" key="3">
    <source>
        <dbReference type="Google" id="ProtNLM"/>
    </source>
</evidence>
<dbReference type="Gene3D" id="3.40.50.410">
    <property type="entry name" value="von Willebrand factor, type A domain"/>
    <property type="match status" value="1"/>
</dbReference>
<name>A0AAD7UD68_9STRA</name>
<dbReference type="InterPro" id="IPR036465">
    <property type="entry name" value="vWFA_dom_sf"/>
</dbReference>
<dbReference type="SUPFAM" id="SSF53300">
    <property type="entry name" value="vWA-like"/>
    <property type="match status" value="1"/>
</dbReference>
<accession>A0AAD7UD68</accession>
<evidence type="ECO:0000313" key="1">
    <source>
        <dbReference type="EMBL" id="KAJ8602349.1"/>
    </source>
</evidence>
<keyword evidence="2" id="KW-1185">Reference proteome</keyword>
<gene>
    <name evidence="1" type="ORF">CTAYLR_004234</name>
</gene>
<dbReference type="PANTHER" id="PTHR34706">
    <property type="entry name" value="SLR1338 PROTEIN"/>
    <property type="match status" value="1"/>
</dbReference>
<dbReference type="Proteomes" id="UP001230188">
    <property type="component" value="Unassembled WGS sequence"/>
</dbReference>
<organism evidence="1 2">
    <name type="scientific">Chrysophaeum taylorii</name>
    <dbReference type="NCBI Taxonomy" id="2483200"/>
    <lineage>
        <taxon>Eukaryota</taxon>
        <taxon>Sar</taxon>
        <taxon>Stramenopiles</taxon>
        <taxon>Ochrophyta</taxon>
        <taxon>Pelagophyceae</taxon>
        <taxon>Pelagomonadales</taxon>
        <taxon>Pelagomonadaceae</taxon>
        <taxon>Chrysophaeum</taxon>
    </lineage>
</organism>
<sequence length="271" mass="30710">MADQTGKVPDGQVIAVVNENEPVQVPLVERVRHMQQELDLTEDMIQDLLGIAGADIVVIADDSGSMACCSNPTAMNVTTRWEELKSTLRQLVTMLLVVDHSDGFDLQFLNDPNWYAINSLADVDNLFVHRFPRGGTPLYARCEPILNGTWHPKQDRDESDLILLVMTDGEPSDCSFEELKRAVARKRKNVYVTFLMCTDEDNVVAKYNRFMDRIPGVDVCDDYVSEKREVERRGRRLTYYKWLGKAVLGSKLPKYDKLDEATCGRCACVVQ</sequence>